<dbReference type="AlphaFoldDB" id="A0A3R7R7U5"/>
<dbReference type="InterPro" id="IPR008377">
    <property type="entry name" value="Sialidase_trypan"/>
</dbReference>
<dbReference type="Pfam" id="PF22925">
    <property type="entry name" value="TS_C"/>
    <property type="match status" value="1"/>
</dbReference>
<proteinExistence type="predicted"/>
<evidence type="ECO:0000313" key="3">
    <source>
        <dbReference type="EMBL" id="RNE97467.1"/>
    </source>
</evidence>
<dbReference type="PRINTS" id="PR01803">
    <property type="entry name" value="TCSIALIDASE"/>
</dbReference>
<dbReference type="OrthoDB" id="241759at2759"/>
<gene>
    <name evidence="3" type="ORF">Tco025E_09443</name>
</gene>
<keyword evidence="4" id="KW-1185">Reference proteome</keyword>
<feature type="domain" description="Trans-sialidase C-terminal" evidence="2">
    <location>
        <begin position="183"/>
        <end position="298"/>
    </location>
</feature>
<dbReference type="InterPro" id="IPR055239">
    <property type="entry name" value="TS_C"/>
</dbReference>
<feature type="non-terminal residue" evidence="3">
    <location>
        <position position="305"/>
    </location>
</feature>
<protein>
    <submittedName>
        <fullName evidence="3">Sialidase</fullName>
    </submittedName>
</protein>
<dbReference type="Gene3D" id="2.60.120.200">
    <property type="match status" value="1"/>
</dbReference>
<feature type="region of interest" description="Disordered" evidence="1">
    <location>
        <begin position="1"/>
        <end position="22"/>
    </location>
</feature>
<accession>A0A3R7R7U5</accession>
<organism evidence="3 4">
    <name type="scientific">Trypanosoma conorhini</name>
    <dbReference type="NCBI Taxonomy" id="83891"/>
    <lineage>
        <taxon>Eukaryota</taxon>
        <taxon>Discoba</taxon>
        <taxon>Euglenozoa</taxon>
        <taxon>Kinetoplastea</taxon>
        <taxon>Metakinetoplastina</taxon>
        <taxon>Trypanosomatida</taxon>
        <taxon>Trypanosomatidae</taxon>
        <taxon>Trypanosoma</taxon>
    </lineage>
</organism>
<comment type="caution">
    <text evidence="3">The sequence shown here is derived from an EMBL/GenBank/DDBJ whole genome shotgun (WGS) entry which is preliminary data.</text>
</comment>
<dbReference type="SUPFAM" id="SSF49899">
    <property type="entry name" value="Concanavalin A-like lectins/glucanases"/>
    <property type="match status" value="1"/>
</dbReference>
<dbReference type="SUPFAM" id="SSF50939">
    <property type="entry name" value="Sialidases"/>
    <property type="match status" value="1"/>
</dbReference>
<name>A0A3R7R7U5_9TRYP</name>
<reference evidence="3 4" key="1">
    <citation type="journal article" date="2018" name="BMC Genomics">
        <title>Genomic comparison of Trypanosoma conorhini and Trypanosoma rangeli to Trypanosoma cruzi strains of high and low virulence.</title>
        <authorList>
            <person name="Bradwell K.R."/>
            <person name="Koparde V.N."/>
            <person name="Matveyev A.V."/>
            <person name="Serrano M.G."/>
            <person name="Alves J.M."/>
            <person name="Parikh H."/>
            <person name="Huang B."/>
            <person name="Lee V."/>
            <person name="Espinosa-Alvarez O."/>
            <person name="Ortiz P.A."/>
            <person name="Costa-Martins A.G."/>
            <person name="Teixeira M.M."/>
            <person name="Buck G.A."/>
        </authorList>
    </citation>
    <scope>NUCLEOTIDE SEQUENCE [LARGE SCALE GENOMIC DNA]</scope>
    <source>
        <strain evidence="3 4">025E</strain>
    </source>
</reference>
<dbReference type="EMBL" id="MKKU01001133">
    <property type="protein sequence ID" value="RNE97467.1"/>
    <property type="molecule type" value="Genomic_DNA"/>
</dbReference>
<dbReference type="Proteomes" id="UP000284403">
    <property type="component" value="Unassembled WGS sequence"/>
</dbReference>
<dbReference type="GO" id="GO:0004308">
    <property type="term" value="F:exo-alpha-sialidase activity"/>
    <property type="evidence" value="ECO:0007669"/>
    <property type="project" value="InterPro"/>
</dbReference>
<dbReference type="Gene3D" id="2.120.10.10">
    <property type="match status" value="1"/>
</dbReference>
<dbReference type="GeneID" id="40323054"/>
<dbReference type="RefSeq" id="XP_029223608.1">
    <property type="nucleotide sequence ID" value="XM_029376262.1"/>
</dbReference>
<dbReference type="InterPro" id="IPR036278">
    <property type="entry name" value="Sialidase_sf"/>
</dbReference>
<evidence type="ECO:0000313" key="4">
    <source>
        <dbReference type="Proteomes" id="UP000284403"/>
    </source>
</evidence>
<evidence type="ECO:0000256" key="1">
    <source>
        <dbReference type="SAM" id="MobiDB-lite"/>
    </source>
</evidence>
<dbReference type="InterPro" id="IPR013320">
    <property type="entry name" value="ConA-like_dom_sf"/>
</dbReference>
<sequence length="305" mass="32853">MHRCFDGVRASNGDPPSDNVPSAVGLRPHVFISVQPRKRHKGVLVGMDALSSIESHITAVPDTVVCESAFPPRSVGARTTSVVVKRTLTKKNQRIFDVGQVSIGGENSAYSSVLYKDDKLYCLHEINTDEVYSLVFARLIGELRLIKSVVRAWKEEDTHLSSICTPADPAASPSKGGCGAAVPTAGLVGFLSHLATESVWEDVYLCVNANVTNAERVPNGLRFKGVGGGALWPVSRQGQNRRYQFANYRFTLVATVTIDELPEDASPVLGASLGGSGDTELLGLSYDNNLQWRPIYKDAPVSPTG</sequence>
<evidence type="ECO:0000259" key="2">
    <source>
        <dbReference type="Pfam" id="PF22925"/>
    </source>
</evidence>